<dbReference type="AlphaFoldDB" id="A0A6P4JU23"/>
<keyword evidence="1 2" id="KW-0479">Metal-binding</keyword>
<keyword evidence="1 2" id="KW-0862">Zinc</keyword>
<protein>
    <recommendedName>
        <fullName evidence="2">Metalloendopeptidase</fullName>
        <ecNumber evidence="2">3.4.24.-</ecNumber>
    </recommendedName>
</protein>
<dbReference type="GO" id="GO:0006508">
    <property type="term" value="P:proteolysis"/>
    <property type="evidence" value="ECO:0007669"/>
    <property type="project" value="UniProtKB-KW"/>
</dbReference>
<name>A0A6P4JU23_DROKI</name>
<keyword evidence="2" id="KW-0732">Signal</keyword>
<dbReference type="FunFam" id="3.40.390.10:FF:000037">
    <property type="entry name" value="Metalloendopeptidase"/>
    <property type="match status" value="1"/>
</dbReference>
<keyword evidence="1 2" id="KW-0482">Metalloprotease</keyword>
<gene>
    <name evidence="5" type="primary">LOC108086197</name>
</gene>
<dbReference type="InterPro" id="IPR001506">
    <property type="entry name" value="Peptidase_M12A"/>
</dbReference>
<reference evidence="4" key="1">
    <citation type="submission" date="2025-05" db="UniProtKB">
        <authorList>
            <consortium name="RefSeq"/>
        </authorList>
    </citation>
    <scope>NUCLEOTIDE SEQUENCE [LARGE SCALE GENOMIC DNA]</scope>
    <source>
        <strain evidence="4">14028-0561.14</strain>
    </source>
</reference>
<dbReference type="InterPro" id="IPR034035">
    <property type="entry name" value="Astacin-like_dom"/>
</dbReference>
<feature type="chain" id="PRO_5028519348" description="Metalloendopeptidase" evidence="2">
    <location>
        <begin position="21"/>
        <end position="254"/>
    </location>
</feature>
<dbReference type="PANTHER" id="PTHR10127:SF814">
    <property type="entry name" value="MEPRIN A SUBUNIT BETA"/>
    <property type="match status" value="1"/>
</dbReference>
<comment type="cofactor">
    <cofactor evidence="1 2">
        <name>Zn(2+)</name>
        <dbReference type="ChEBI" id="CHEBI:29105"/>
    </cofactor>
    <text evidence="1 2">Binds 1 zinc ion per subunit.</text>
</comment>
<dbReference type="InterPro" id="IPR024079">
    <property type="entry name" value="MetalloPept_cat_dom_sf"/>
</dbReference>
<evidence type="ECO:0000313" key="4">
    <source>
        <dbReference type="Proteomes" id="UP001652661"/>
    </source>
</evidence>
<feature type="binding site" evidence="1">
    <location>
        <position position="157"/>
    </location>
    <ligand>
        <name>Zn(2+)</name>
        <dbReference type="ChEBI" id="CHEBI:29105"/>
        <note>catalytic</note>
    </ligand>
</feature>
<evidence type="ECO:0000256" key="2">
    <source>
        <dbReference type="RuleBase" id="RU361183"/>
    </source>
</evidence>
<dbReference type="PROSITE" id="PS51864">
    <property type="entry name" value="ASTACIN"/>
    <property type="match status" value="1"/>
</dbReference>
<evidence type="ECO:0000256" key="1">
    <source>
        <dbReference type="PROSITE-ProRule" id="PRU01211"/>
    </source>
</evidence>
<dbReference type="OrthoDB" id="291007at2759"/>
<keyword evidence="1 2" id="KW-0645">Protease</keyword>
<comment type="caution">
    <text evidence="1">Lacks conserved residue(s) required for the propagation of feature annotation.</text>
</comment>
<dbReference type="PANTHER" id="PTHR10127">
    <property type="entry name" value="DISCOIDIN, CUB, EGF, LAMININ , AND ZINC METALLOPROTEASE DOMAIN CONTAINING"/>
    <property type="match status" value="1"/>
</dbReference>
<organism evidence="4 5">
    <name type="scientific">Drosophila kikkawai</name>
    <name type="common">Fruit fly</name>
    <dbReference type="NCBI Taxonomy" id="30033"/>
    <lineage>
        <taxon>Eukaryota</taxon>
        <taxon>Metazoa</taxon>
        <taxon>Ecdysozoa</taxon>
        <taxon>Arthropoda</taxon>
        <taxon>Hexapoda</taxon>
        <taxon>Insecta</taxon>
        <taxon>Pterygota</taxon>
        <taxon>Neoptera</taxon>
        <taxon>Endopterygota</taxon>
        <taxon>Diptera</taxon>
        <taxon>Brachycera</taxon>
        <taxon>Muscomorpha</taxon>
        <taxon>Ephydroidea</taxon>
        <taxon>Drosophilidae</taxon>
        <taxon>Drosophila</taxon>
        <taxon>Sophophora</taxon>
    </lineage>
</organism>
<sequence>MIAAWTHLSLLGILCSGVLSAPYNTPREETDPELTAGYFQGDMDVDFGRNGQLSETRRWPSATVPYRISEEFDAPYVAYIELGMKLIERSSCIRFVPAAEDAEDYVAVITSTSGCSSKVGYQPGERTVKLKPGELDTGCFKLGTIQHELLHTLGFHHQQCSPDRDEFVQIVEENISEGHEKNFVKYEADDVGDFDQSYDYSSILHYSSMAFSVNGKATIVALKPEGQELMGQRLIMTATDINRLNTMYKCPVPV</sequence>
<dbReference type="EC" id="3.4.24.-" evidence="2"/>
<feature type="signal peptide" evidence="2">
    <location>
        <begin position="1"/>
        <end position="20"/>
    </location>
</feature>
<evidence type="ECO:0000313" key="5">
    <source>
        <dbReference type="RefSeq" id="XP_017038548.1"/>
    </source>
</evidence>
<feature type="active site" evidence="1">
    <location>
        <position position="148"/>
    </location>
</feature>
<proteinExistence type="predicted"/>
<accession>A0A6P4JU23</accession>
<dbReference type="SMART" id="SM00235">
    <property type="entry name" value="ZnMc"/>
    <property type="match status" value="1"/>
</dbReference>
<feature type="binding site" evidence="1">
    <location>
        <position position="151"/>
    </location>
    <ligand>
        <name>Zn(2+)</name>
        <dbReference type="ChEBI" id="CHEBI:29105"/>
        <note>catalytic</note>
    </ligand>
</feature>
<dbReference type="InterPro" id="IPR006026">
    <property type="entry name" value="Peptidase_Metallo"/>
</dbReference>
<dbReference type="Pfam" id="PF01400">
    <property type="entry name" value="Astacin"/>
    <property type="match status" value="1"/>
</dbReference>
<keyword evidence="4" id="KW-1185">Reference proteome</keyword>
<dbReference type="PRINTS" id="PR00480">
    <property type="entry name" value="ASTACIN"/>
</dbReference>
<evidence type="ECO:0000259" key="3">
    <source>
        <dbReference type="PROSITE" id="PS51864"/>
    </source>
</evidence>
<keyword evidence="1 2" id="KW-0378">Hydrolase</keyword>
<feature type="binding site" evidence="1">
    <location>
        <position position="147"/>
    </location>
    <ligand>
        <name>Zn(2+)</name>
        <dbReference type="ChEBI" id="CHEBI:29105"/>
        <note>catalytic</note>
    </ligand>
</feature>
<feature type="domain" description="Peptidase M12A" evidence="3">
    <location>
        <begin position="50"/>
        <end position="251"/>
    </location>
</feature>
<dbReference type="GO" id="GO:0008270">
    <property type="term" value="F:zinc ion binding"/>
    <property type="evidence" value="ECO:0007669"/>
    <property type="project" value="UniProtKB-UniRule"/>
</dbReference>
<reference evidence="5" key="2">
    <citation type="submission" date="2025-08" db="UniProtKB">
        <authorList>
            <consortium name="RefSeq"/>
        </authorList>
    </citation>
    <scope>IDENTIFICATION</scope>
    <source>
        <strain evidence="5">14028-0561.14</strain>
        <tissue evidence="5">Whole fly</tissue>
    </source>
</reference>
<dbReference type="RefSeq" id="XP_017038548.1">
    <property type="nucleotide sequence ID" value="XM_017183059.1"/>
</dbReference>
<dbReference type="SUPFAM" id="SSF55486">
    <property type="entry name" value="Metalloproteases ('zincins'), catalytic domain"/>
    <property type="match status" value="1"/>
</dbReference>
<dbReference type="GO" id="GO:0004222">
    <property type="term" value="F:metalloendopeptidase activity"/>
    <property type="evidence" value="ECO:0007669"/>
    <property type="project" value="UniProtKB-UniRule"/>
</dbReference>
<dbReference type="CDD" id="cd04280">
    <property type="entry name" value="ZnMc_astacin_like"/>
    <property type="match status" value="1"/>
</dbReference>
<dbReference type="GeneID" id="108086197"/>
<dbReference type="Proteomes" id="UP001652661">
    <property type="component" value="Chromosome 2L"/>
</dbReference>
<dbReference type="Gene3D" id="3.40.390.10">
    <property type="entry name" value="Collagenase (Catalytic Domain)"/>
    <property type="match status" value="1"/>
</dbReference>